<dbReference type="GO" id="GO:0008270">
    <property type="term" value="F:zinc ion binding"/>
    <property type="evidence" value="ECO:0007669"/>
    <property type="project" value="UniProtKB-KW"/>
</dbReference>
<dbReference type="Proteomes" id="UP001056384">
    <property type="component" value="Chromosome 2"/>
</dbReference>
<feature type="domain" description="C3H1-type" evidence="7">
    <location>
        <begin position="198"/>
        <end position="226"/>
    </location>
</feature>
<accession>A0A9Q9AI18</accession>
<evidence type="ECO:0000256" key="3">
    <source>
        <dbReference type="PROSITE-ProRule" id="PRU00176"/>
    </source>
</evidence>
<dbReference type="InterPro" id="IPR000571">
    <property type="entry name" value="Znf_CCCH"/>
</dbReference>
<feature type="compositionally biased region" description="Acidic residues" evidence="5">
    <location>
        <begin position="388"/>
        <end position="400"/>
    </location>
</feature>
<keyword evidence="1 3" id="KW-0694">RNA-binding</keyword>
<feature type="region of interest" description="Disordered" evidence="5">
    <location>
        <begin position="375"/>
        <end position="409"/>
    </location>
</feature>
<feature type="zinc finger region" description="C3H1-type" evidence="4">
    <location>
        <begin position="198"/>
        <end position="226"/>
    </location>
</feature>
<dbReference type="GO" id="GO:0003723">
    <property type="term" value="F:RNA binding"/>
    <property type="evidence" value="ECO:0007669"/>
    <property type="project" value="UniProtKB-UniRule"/>
</dbReference>
<dbReference type="Gene3D" id="3.30.70.330">
    <property type="match status" value="1"/>
</dbReference>
<gene>
    <name evidence="8" type="ORF">Slin15195_G030930</name>
</gene>
<dbReference type="SMART" id="SM00356">
    <property type="entry name" value="ZnF_C3H1"/>
    <property type="match status" value="1"/>
</dbReference>
<evidence type="ECO:0000256" key="5">
    <source>
        <dbReference type="SAM" id="MobiDB-lite"/>
    </source>
</evidence>
<proteinExistence type="predicted"/>
<evidence type="ECO:0000256" key="1">
    <source>
        <dbReference type="ARBA" id="ARBA00022884"/>
    </source>
</evidence>
<dbReference type="InterPro" id="IPR000504">
    <property type="entry name" value="RRM_dom"/>
</dbReference>
<evidence type="ECO:0000256" key="2">
    <source>
        <dbReference type="ARBA" id="ARBA00043866"/>
    </source>
</evidence>
<dbReference type="PANTHER" id="PTHR14398">
    <property type="entry name" value="RNA RECOGNITION RRM/RNP DOMAIN"/>
    <property type="match status" value="1"/>
</dbReference>
<keyword evidence="4" id="KW-0479">Metal-binding</keyword>
<dbReference type="SUPFAM" id="SSF54928">
    <property type="entry name" value="RNA-binding domain, RBD"/>
    <property type="match status" value="1"/>
</dbReference>
<organism evidence="8 9">
    <name type="scientific">Septoria linicola</name>
    <dbReference type="NCBI Taxonomy" id="215465"/>
    <lineage>
        <taxon>Eukaryota</taxon>
        <taxon>Fungi</taxon>
        <taxon>Dikarya</taxon>
        <taxon>Ascomycota</taxon>
        <taxon>Pezizomycotina</taxon>
        <taxon>Dothideomycetes</taxon>
        <taxon>Dothideomycetidae</taxon>
        <taxon>Mycosphaerellales</taxon>
        <taxon>Mycosphaerellaceae</taxon>
        <taxon>Septoria</taxon>
    </lineage>
</organism>
<dbReference type="PROSITE" id="PS50102">
    <property type="entry name" value="RRM"/>
    <property type="match status" value="1"/>
</dbReference>
<feature type="compositionally biased region" description="Basic residues" evidence="5">
    <location>
        <begin position="140"/>
        <end position="149"/>
    </location>
</feature>
<dbReference type="Gene3D" id="1.20.1390.10">
    <property type="entry name" value="PWI domain"/>
    <property type="match status" value="1"/>
</dbReference>
<evidence type="ECO:0000259" key="7">
    <source>
        <dbReference type="PROSITE" id="PS50103"/>
    </source>
</evidence>
<keyword evidence="4" id="KW-0863">Zinc-finger</keyword>
<dbReference type="AlphaFoldDB" id="A0A9Q9AI18"/>
<evidence type="ECO:0000313" key="8">
    <source>
        <dbReference type="EMBL" id="USW49774.1"/>
    </source>
</evidence>
<dbReference type="InterPro" id="IPR002483">
    <property type="entry name" value="PWI_dom"/>
</dbReference>
<feature type="region of interest" description="Disordered" evidence="5">
    <location>
        <begin position="78"/>
        <end position="162"/>
    </location>
</feature>
<evidence type="ECO:0000313" key="9">
    <source>
        <dbReference type="Proteomes" id="UP001056384"/>
    </source>
</evidence>
<protein>
    <submittedName>
        <fullName evidence="8">RNA-binding protein 26/27</fullName>
    </submittedName>
</protein>
<dbReference type="InterPro" id="IPR045137">
    <property type="entry name" value="RBM26/27"/>
</dbReference>
<dbReference type="EMBL" id="CP099419">
    <property type="protein sequence ID" value="USW49774.1"/>
    <property type="molecule type" value="Genomic_DNA"/>
</dbReference>
<keyword evidence="4" id="KW-0862">Zinc</keyword>
<dbReference type="Pfam" id="PF00076">
    <property type="entry name" value="RRM_1"/>
    <property type="match status" value="1"/>
</dbReference>
<dbReference type="SMART" id="SM00360">
    <property type="entry name" value="RRM"/>
    <property type="match status" value="1"/>
</dbReference>
<dbReference type="OrthoDB" id="443401at2759"/>
<keyword evidence="9" id="KW-1185">Reference proteome</keyword>
<feature type="region of interest" description="Disordered" evidence="5">
    <location>
        <begin position="432"/>
        <end position="464"/>
    </location>
</feature>
<comment type="function">
    <text evidence="2">May be involved in the turnover of nuclear polyadenylated (pA+) RNA.</text>
</comment>
<feature type="domain" description="RRM" evidence="6">
    <location>
        <begin position="299"/>
        <end position="371"/>
    </location>
</feature>
<feature type="region of interest" description="Disordered" evidence="5">
    <location>
        <begin position="261"/>
        <end position="285"/>
    </location>
</feature>
<dbReference type="PANTHER" id="PTHR14398:SF0">
    <property type="entry name" value="ZINC FINGER PROTEIN SWM"/>
    <property type="match status" value="1"/>
</dbReference>
<reference evidence="8" key="1">
    <citation type="submission" date="2022-06" db="EMBL/GenBank/DDBJ databases">
        <title>Complete genome sequences of two strains of the flax pathogen Septoria linicola.</title>
        <authorList>
            <person name="Lapalu N."/>
            <person name="Simon A."/>
            <person name="Demenou B."/>
            <person name="Paumier D."/>
            <person name="Guillot M.-P."/>
            <person name="Gout L."/>
            <person name="Valade R."/>
        </authorList>
    </citation>
    <scope>NUCLEOTIDE SEQUENCE</scope>
    <source>
        <strain evidence="8">SE15195</strain>
    </source>
</reference>
<evidence type="ECO:0000259" key="6">
    <source>
        <dbReference type="PROSITE" id="PS50102"/>
    </source>
</evidence>
<evidence type="ECO:0000256" key="4">
    <source>
        <dbReference type="PROSITE-ProRule" id="PRU00723"/>
    </source>
</evidence>
<dbReference type="GO" id="GO:0005634">
    <property type="term" value="C:nucleus"/>
    <property type="evidence" value="ECO:0007669"/>
    <property type="project" value="TreeGrafter"/>
</dbReference>
<dbReference type="Pfam" id="PF01480">
    <property type="entry name" value="PWI"/>
    <property type="match status" value="1"/>
</dbReference>
<name>A0A9Q9AI18_9PEZI</name>
<dbReference type="PROSITE" id="PS50103">
    <property type="entry name" value="ZF_C3H1"/>
    <property type="match status" value="1"/>
</dbReference>
<feature type="compositionally biased region" description="Pro residues" evidence="5">
    <location>
        <begin position="83"/>
        <end position="92"/>
    </location>
</feature>
<sequence length="657" mass="73848">MKFDEADTALLTKWTITQLEHLSDVDADVLADYVVALLTTDESDAVAKANCTENLSDFLGDKAAAFVDDLCTAIATRAYDPSRPQPPPPAKPSRPTYQPPRRASIDPPQAFNQGKKRKSYQDWEREDPDLQQLYDGSNRSVKHARRGAKGGRSGRGNFPLPPVPPPGLPAYDPSNPMASFMAMAAAMGMLPPTMPASWEPPNRCRDFDTKGFCTRGAKCPYEHGNDAYVVPEGDEVVDFDPDNELLTGLIPTKSGMMSYSPLDWSGQHAQKSPTSKRGRGRSRRAEISLQGPNFDRAITTLVVEQIPKDKFEEQTVRDFFAEFGTIESITMMSYKRLAIVKYDSYESANAAYNSPKSVFDNRFVKVYWYKSADSLPYQPNHDPNGDVEMQEQEPEPEIDIEEVRKRQEEAQRRYEEKQKLIEEARRNRHEIDTQLKELDDKRRSVSDDLARKQGRPVESERTRHMREQLAKLEEEARTLGIDPDAVIPDGILPAPYYPARGRGGYRGRGRGRGGYRGGWAGAAKGGAVRRLDNRPKTLLVEFTSGTYDDHQEALRSWLLFNSAEHASLDKHPEQENAALVTFEERYQGEIFMAATGTTDFPLHGKVELSWYAGAPVTNGLHTSMKNEKTSSSVEAQQDDQIIISEDYDVAHEDDRWG</sequence>
<dbReference type="FunFam" id="3.30.70.330:FF:000647">
    <property type="entry name" value="CCCH zinc finger and RRM domain protein"/>
    <property type="match status" value="1"/>
</dbReference>
<dbReference type="CDD" id="cd12257">
    <property type="entry name" value="RRM1_RBM26_like"/>
    <property type="match status" value="1"/>
</dbReference>
<dbReference type="InterPro" id="IPR035979">
    <property type="entry name" value="RBD_domain_sf"/>
</dbReference>
<dbReference type="InterPro" id="IPR012677">
    <property type="entry name" value="Nucleotide-bd_a/b_plait_sf"/>
</dbReference>